<dbReference type="InParanoid" id="A0A2J7RIY9"/>
<organism evidence="2 3">
    <name type="scientific">Cryptotermes secundus</name>
    <dbReference type="NCBI Taxonomy" id="105785"/>
    <lineage>
        <taxon>Eukaryota</taxon>
        <taxon>Metazoa</taxon>
        <taxon>Ecdysozoa</taxon>
        <taxon>Arthropoda</taxon>
        <taxon>Hexapoda</taxon>
        <taxon>Insecta</taxon>
        <taxon>Pterygota</taxon>
        <taxon>Neoptera</taxon>
        <taxon>Polyneoptera</taxon>
        <taxon>Dictyoptera</taxon>
        <taxon>Blattodea</taxon>
        <taxon>Blattoidea</taxon>
        <taxon>Termitoidae</taxon>
        <taxon>Kalotermitidae</taxon>
        <taxon>Cryptotermitinae</taxon>
        <taxon>Cryptotermes</taxon>
    </lineage>
</organism>
<accession>A0A2J7RIY9</accession>
<dbReference type="OrthoDB" id="7697273at2759"/>
<feature type="compositionally biased region" description="Basic and acidic residues" evidence="1">
    <location>
        <begin position="30"/>
        <end position="63"/>
    </location>
</feature>
<dbReference type="EMBL" id="NEVH01003014">
    <property type="protein sequence ID" value="PNF40794.1"/>
    <property type="molecule type" value="Genomic_DNA"/>
</dbReference>
<dbReference type="AlphaFoldDB" id="A0A2J7RIY9"/>
<keyword evidence="3" id="KW-1185">Reference proteome</keyword>
<dbReference type="Proteomes" id="UP000235965">
    <property type="component" value="Unassembled WGS sequence"/>
</dbReference>
<name>A0A2J7RIY9_9NEOP</name>
<comment type="caution">
    <text evidence="2">The sequence shown here is derived from an EMBL/GenBank/DDBJ whole genome shotgun (WGS) entry which is preliminary data.</text>
</comment>
<proteinExistence type="predicted"/>
<feature type="compositionally biased region" description="Basic and acidic residues" evidence="1">
    <location>
        <begin position="177"/>
        <end position="189"/>
    </location>
</feature>
<gene>
    <name evidence="2" type="ORF">B7P43_G16809</name>
</gene>
<evidence type="ECO:0000313" key="3">
    <source>
        <dbReference type="Proteomes" id="UP000235965"/>
    </source>
</evidence>
<evidence type="ECO:0000256" key="1">
    <source>
        <dbReference type="SAM" id="MobiDB-lite"/>
    </source>
</evidence>
<reference evidence="2 3" key="1">
    <citation type="submission" date="2017-12" db="EMBL/GenBank/DDBJ databases">
        <title>Hemimetabolous genomes reveal molecular basis of termite eusociality.</title>
        <authorList>
            <person name="Harrison M.C."/>
            <person name="Jongepier E."/>
            <person name="Robertson H.M."/>
            <person name="Arning N."/>
            <person name="Bitard-Feildel T."/>
            <person name="Chao H."/>
            <person name="Childers C.P."/>
            <person name="Dinh H."/>
            <person name="Doddapaneni H."/>
            <person name="Dugan S."/>
            <person name="Gowin J."/>
            <person name="Greiner C."/>
            <person name="Han Y."/>
            <person name="Hu H."/>
            <person name="Hughes D.S.T."/>
            <person name="Huylmans A.-K."/>
            <person name="Kemena C."/>
            <person name="Kremer L.P.M."/>
            <person name="Lee S.L."/>
            <person name="Lopez-Ezquerra A."/>
            <person name="Mallet L."/>
            <person name="Monroy-Kuhn J.M."/>
            <person name="Moser A."/>
            <person name="Murali S.C."/>
            <person name="Muzny D.M."/>
            <person name="Otani S."/>
            <person name="Piulachs M.-D."/>
            <person name="Poelchau M."/>
            <person name="Qu J."/>
            <person name="Schaub F."/>
            <person name="Wada-Katsumata A."/>
            <person name="Worley K.C."/>
            <person name="Xie Q."/>
            <person name="Ylla G."/>
            <person name="Poulsen M."/>
            <person name="Gibbs R.A."/>
            <person name="Schal C."/>
            <person name="Richards S."/>
            <person name="Belles X."/>
            <person name="Korb J."/>
            <person name="Bornberg-Bauer E."/>
        </authorList>
    </citation>
    <scope>NUCLEOTIDE SEQUENCE [LARGE SCALE GENOMIC DNA]</scope>
    <source>
        <tissue evidence="2">Whole body</tissue>
    </source>
</reference>
<protein>
    <submittedName>
        <fullName evidence="2">Uncharacterized protein</fullName>
    </submittedName>
</protein>
<feature type="non-terminal residue" evidence="2">
    <location>
        <position position="189"/>
    </location>
</feature>
<sequence length="189" mass="21704">MKAGNEELASKLEEKLRENNKKLQSRVQKKLKESKEELQNHVEQKMKESNGQMREEIRREKTRSSTKKFQSETSKLSHQVRQLQGDTERELTTVQEKLQGISSEFEALLEEQSWSNEELTCELPSKILEVSSEVDLISNQVIHLASDIEIVKGDLVKCAEDLQKRQGESIAQLNKASETEKSGNKCKFD</sequence>
<feature type="region of interest" description="Disordered" evidence="1">
    <location>
        <begin position="169"/>
        <end position="189"/>
    </location>
</feature>
<feature type="region of interest" description="Disordered" evidence="1">
    <location>
        <begin position="16"/>
        <end position="88"/>
    </location>
</feature>
<feature type="compositionally biased region" description="Polar residues" evidence="1">
    <location>
        <begin position="67"/>
        <end position="85"/>
    </location>
</feature>
<evidence type="ECO:0000313" key="2">
    <source>
        <dbReference type="EMBL" id="PNF40794.1"/>
    </source>
</evidence>